<dbReference type="PANTHER" id="PTHR34981">
    <property type="entry name" value="CELL DIVISION PROTEIN ZAPA"/>
    <property type="match status" value="1"/>
</dbReference>
<proteinExistence type="predicted"/>
<keyword evidence="3" id="KW-0963">Cytoplasm</keyword>
<gene>
    <name evidence="10" type="ORF">C6Y45_04415</name>
</gene>
<dbReference type="Proteomes" id="UP000240509">
    <property type="component" value="Unassembled WGS sequence"/>
</dbReference>
<evidence type="ECO:0000256" key="8">
    <source>
        <dbReference type="ARBA" id="ARBA00026068"/>
    </source>
</evidence>
<keyword evidence="11" id="KW-1185">Reference proteome</keyword>
<accession>A0A2T4U907</accession>
<dbReference type="GO" id="GO:0043093">
    <property type="term" value="P:FtsZ-dependent cytokinesis"/>
    <property type="evidence" value="ECO:0007669"/>
    <property type="project" value="TreeGrafter"/>
</dbReference>
<evidence type="ECO:0000313" key="11">
    <source>
        <dbReference type="Proteomes" id="UP000240509"/>
    </source>
</evidence>
<dbReference type="RefSeq" id="WP_107583816.1">
    <property type="nucleotide sequence ID" value="NZ_PZJJ01000004.1"/>
</dbReference>
<dbReference type="Gene3D" id="6.10.250.790">
    <property type="match status" value="1"/>
</dbReference>
<dbReference type="GO" id="GO:0000917">
    <property type="term" value="P:division septum assembly"/>
    <property type="evidence" value="ECO:0007669"/>
    <property type="project" value="UniProtKB-KW"/>
</dbReference>
<dbReference type="GO" id="GO:0000921">
    <property type="term" value="P:septin ring assembly"/>
    <property type="evidence" value="ECO:0007669"/>
    <property type="project" value="TreeGrafter"/>
</dbReference>
<dbReference type="GO" id="GO:0030428">
    <property type="term" value="C:cell septum"/>
    <property type="evidence" value="ECO:0007669"/>
    <property type="project" value="TreeGrafter"/>
</dbReference>
<name>A0A2T4U907_9BACI</name>
<dbReference type="InterPro" id="IPR007838">
    <property type="entry name" value="Cell_div_ZapA-like"/>
</dbReference>
<evidence type="ECO:0000256" key="5">
    <source>
        <dbReference type="ARBA" id="ARBA00023210"/>
    </source>
</evidence>
<dbReference type="AlphaFoldDB" id="A0A2T4U907"/>
<evidence type="ECO:0000256" key="7">
    <source>
        <dbReference type="ARBA" id="ARBA00024910"/>
    </source>
</evidence>
<keyword evidence="6" id="KW-0131">Cell cycle</keyword>
<evidence type="ECO:0000256" key="3">
    <source>
        <dbReference type="ARBA" id="ARBA00022490"/>
    </source>
</evidence>
<dbReference type="PANTHER" id="PTHR34981:SF1">
    <property type="entry name" value="CELL DIVISION PROTEIN ZAPA"/>
    <property type="match status" value="1"/>
</dbReference>
<evidence type="ECO:0000256" key="9">
    <source>
        <dbReference type="ARBA" id="ARBA00033158"/>
    </source>
</evidence>
<organism evidence="10 11">
    <name type="scientific">Alkalicoccus saliphilus</name>
    <dbReference type="NCBI Taxonomy" id="200989"/>
    <lineage>
        <taxon>Bacteria</taxon>
        <taxon>Bacillati</taxon>
        <taxon>Bacillota</taxon>
        <taxon>Bacilli</taxon>
        <taxon>Bacillales</taxon>
        <taxon>Bacillaceae</taxon>
        <taxon>Alkalicoccus</taxon>
    </lineage>
</organism>
<dbReference type="OrthoDB" id="9808604at2"/>
<evidence type="ECO:0000256" key="6">
    <source>
        <dbReference type="ARBA" id="ARBA00023306"/>
    </source>
</evidence>
<comment type="function">
    <text evidence="7">Activator of cell division through the inhibition of FtsZ GTPase activity, therefore promoting FtsZ assembly into bundles of protofilaments necessary for the formation of the division Z ring. It is recruited early at mid-cell but it is not essential for cell division.</text>
</comment>
<comment type="subcellular location">
    <subcellularLocation>
        <location evidence="1">Cytoplasm</location>
    </subcellularLocation>
</comment>
<dbReference type="Pfam" id="PF05164">
    <property type="entry name" value="ZapA"/>
    <property type="match status" value="1"/>
</dbReference>
<evidence type="ECO:0000256" key="1">
    <source>
        <dbReference type="ARBA" id="ARBA00004496"/>
    </source>
</evidence>
<dbReference type="InterPro" id="IPR053712">
    <property type="entry name" value="Bac_CellDiv_Activator"/>
</dbReference>
<comment type="caution">
    <text evidence="10">The sequence shown here is derived from an EMBL/GenBank/DDBJ whole genome shotgun (WGS) entry which is preliminary data.</text>
</comment>
<evidence type="ECO:0000256" key="4">
    <source>
        <dbReference type="ARBA" id="ARBA00022618"/>
    </source>
</evidence>
<comment type="subunit">
    <text evidence="8">Homodimer. Interacts with FtsZ.</text>
</comment>
<dbReference type="EMBL" id="PZJJ01000004">
    <property type="protein sequence ID" value="PTL39894.1"/>
    <property type="molecule type" value="Genomic_DNA"/>
</dbReference>
<dbReference type="GO" id="GO:0032153">
    <property type="term" value="C:cell division site"/>
    <property type="evidence" value="ECO:0007669"/>
    <property type="project" value="TreeGrafter"/>
</dbReference>
<keyword evidence="5" id="KW-0717">Septation</keyword>
<evidence type="ECO:0000256" key="2">
    <source>
        <dbReference type="ARBA" id="ARBA00015195"/>
    </source>
</evidence>
<dbReference type="SUPFAM" id="SSF102829">
    <property type="entry name" value="Cell division protein ZapA-like"/>
    <property type="match status" value="1"/>
</dbReference>
<dbReference type="InterPro" id="IPR036192">
    <property type="entry name" value="Cell_div_ZapA-like_sf"/>
</dbReference>
<dbReference type="GO" id="GO:0005829">
    <property type="term" value="C:cytosol"/>
    <property type="evidence" value="ECO:0007669"/>
    <property type="project" value="TreeGrafter"/>
</dbReference>
<protein>
    <recommendedName>
        <fullName evidence="2">Cell division protein ZapA</fullName>
    </recommendedName>
    <alternativeName>
        <fullName evidence="9">Z ring-associated protein ZapA</fullName>
    </alternativeName>
</protein>
<evidence type="ECO:0000313" key="10">
    <source>
        <dbReference type="EMBL" id="PTL39894.1"/>
    </source>
</evidence>
<keyword evidence="4 10" id="KW-0132">Cell division</keyword>
<sequence>MDEQNRKIRTVVRIGKNTYTVVGKESEQHVMEAADLVDAKIREIKSKNPYLSSTQLAVLAALNISNDYVTVKKKLEDKQNEED</sequence>
<reference evidence="10 11" key="1">
    <citation type="submission" date="2018-03" db="EMBL/GenBank/DDBJ databases">
        <title>Alkalicoccus saliphilus sp. nov., isolated from a mineral pool.</title>
        <authorList>
            <person name="Zhao B."/>
        </authorList>
    </citation>
    <scope>NUCLEOTIDE SEQUENCE [LARGE SCALE GENOMIC DNA]</scope>
    <source>
        <strain evidence="10 11">6AG</strain>
    </source>
</reference>